<dbReference type="EMBL" id="UINC01000095">
    <property type="protein sequence ID" value="SUZ48943.1"/>
    <property type="molecule type" value="Genomic_DNA"/>
</dbReference>
<accession>A0A381N5R5</accession>
<organism evidence="1">
    <name type="scientific">marine metagenome</name>
    <dbReference type="NCBI Taxonomy" id="408172"/>
    <lineage>
        <taxon>unclassified sequences</taxon>
        <taxon>metagenomes</taxon>
        <taxon>ecological metagenomes</taxon>
    </lineage>
</organism>
<reference evidence="1" key="1">
    <citation type="submission" date="2018-05" db="EMBL/GenBank/DDBJ databases">
        <authorList>
            <person name="Lanie J.A."/>
            <person name="Ng W.-L."/>
            <person name="Kazmierczak K.M."/>
            <person name="Andrzejewski T.M."/>
            <person name="Davidsen T.M."/>
            <person name="Wayne K.J."/>
            <person name="Tettelin H."/>
            <person name="Glass J.I."/>
            <person name="Rusch D."/>
            <person name="Podicherti R."/>
            <person name="Tsui H.-C.T."/>
            <person name="Winkler M.E."/>
        </authorList>
    </citation>
    <scope>NUCLEOTIDE SEQUENCE</scope>
</reference>
<proteinExistence type="predicted"/>
<feature type="non-terminal residue" evidence="1">
    <location>
        <position position="1"/>
    </location>
</feature>
<evidence type="ECO:0000313" key="1">
    <source>
        <dbReference type="EMBL" id="SUZ48943.1"/>
    </source>
</evidence>
<gene>
    <name evidence="1" type="ORF">METZ01_LOCUS1797</name>
</gene>
<protein>
    <submittedName>
        <fullName evidence="1">Uncharacterized protein</fullName>
    </submittedName>
</protein>
<dbReference type="AlphaFoldDB" id="A0A381N5R5"/>
<sequence>VVELVDTTDLKSVGCISRAGSSPAPGTHRETPLTVGFFAIYIKN</sequence>
<name>A0A381N5R5_9ZZZZ</name>